<dbReference type="PANTHER" id="PTHR10091:SF0">
    <property type="entry name" value="GALACTOSE MUTAROTASE"/>
    <property type="match status" value="1"/>
</dbReference>
<keyword evidence="14" id="KW-0732">Signal</keyword>
<dbReference type="GO" id="GO:0005737">
    <property type="term" value="C:cytoplasm"/>
    <property type="evidence" value="ECO:0007669"/>
    <property type="project" value="UniProtKB-SubCell"/>
</dbReference>
<evidence type="ECO:0000256" key="13">
    <source>
        <dbReference type="SAM" id="MobiDB-lite"/>
    </source>
</evidence>
<evidence type="ECO:0000256" key="7">
    <source>
        <dbReference type="ARBA" id="ARBA00023235"/>
    </source>
</evidence>
<dbReference type="HOGENOM" id="CLU_031753_2_0_0"/>
<dbReference type="SUPFAM" id="SSF74650">
    <property type="entry name" value="Galactose mutarotase-like"/>
    <property type="match status" value="1"/>
</dbReference>
<evidence type="ECO:0000256" key="6">
    <source>
        <dbReference type="ARBA" id="ARBA00022553"/>
    </source>
</evidence>
<comment type="pathway">
    <text evidence="2 9">Carbohydrate metabolism; hexose metabolism.</text>
</comment>
<dbReference type="PANTHER" id="PTHR10091">
    <property type="entry name" value="ALDOSE-1-EPIMERASE"/>
    <property type="match status" value="1"/>
</dbReference>
<sequence>MRRPTLGIAAVLLAAGCHAAPPRDPTPRSRVERRAFGTTAAGEAVDRYTITNARGTAATVTTYGATLTELWVPDRDRRRADVVLGFDRLDDYVASGYYMGATLGRVANRIAGAHFTLDGRDYALAANRPPHHLHGGARGFDKRVWRARPVDHGVAFSYTSADGEEGYPGTLDVTVAYTLGDDDALRLDYTATADRATPVNLTNHSFFNLAGAGSATVLDHVLTLHASRYTPVDAALIPTGALAAVAGTPLDFARPHRIGERIGAYDGATNGYDHNFVIDSADGTLRLAARVEEPASGRAMEVWTTEPGVQLFTGNRFDGSLTGVGGIVLQRHAGFSLETQHFPDAIHHSEFPSIVLRPGETFRSTTIYRFSVAPGPASSTRTTPRSSRGSRGSRGSR</sequence>
<comment type="catalytic activity">
    <reaction evidence="9">
        <text>alpha-D-glucose = beta-D-glucose</text>
        <dbReference type="Rhea" id="RHEA:10264"/>
        <dbReference type="ChEBI" id="CHEBI:15903"/>
        <dbReference type="ChEBI" id="CHEBI:17925"/>
        <dbReference type="EC" id="5.1.3.3"/>
    </reaction>
</comment>
<organism evidence="15 16">
    <name type="scientific">Gemmatirosa kalamazoonensis</name>
    <dbReference type="NCBI Taxonomy" id="861299"/>
    <lineage>
        <taxon>Bacteria</taxon>
        <taxon>Pseudomonadati</taxon>
        <taxon>Gemmatimonadota</taxon>
        <taxon>Gemmatimonadia</taxon>
        <taxon>Gemmatimonadales</taxon>
        <taxon>Gemmatimonadaceae</taxon>
        <taxon>Gemmatirosa</taxon>
    </lineage>
</organism>
<evidence type="ECO:0000256" key="14">
    <source>
        <dbReference type="SAM" id="SignalP"/>
    </source>
</evidence>
<dbReference type="EC" id="5.1.3.3" evidence="9"/>
<comment type="subcellular location">
    <subcellularLocation>
        <location evidence="1">Cytoplasm</location>
    </subcellularLocation>
</comment>
<dbReference type="PIRSF" id="PIRSF005096">
    <property type="entry name" value="GALM"/>
    <property type="match status" value="1"/>
</dbReference>
<dbReference type="PROSITE" id="PS51257">
    <property type="entry name" value="PROKAR_LIPOPROTEIN"/>
    <property type="match status" value="1"/>
</dbReference>
<feature type="binding site" evidence="11">
    <location>
        <position position="273"/>
    </location>
    <ligand>
        <name>beta-D-galactose</name>
        <dbReference type="ChEBI" id="CHEBI:27667"/>
    </ligand>
</feature>
<evidence type="ECO:0000256" key="2">
    <source>
        <dbReference type="ARBA" id="ARBA00005028"/>
    </source>
</evidence>
<dbReference type="GO" id="GO:0006006">
    <property type="term" value="P:glucose metabolic process"/>
    <property type="evidence" value="ECO:0007669"/>
    <property type="project" value="TreeGrafter"/>
</dbReference>
<keyword evidence="6" id="KW-0597">Phosphoprotein</keyword>
<dbReference type="InterPro" id="IPR011013">
    <property type="entry name" value="Gal_mutarotase_sf_dom"/>
</dbReference>
<dbReference type="InParanoid" id="W0RPJ0"/>
<comment type="similarity">
    <text evidence="3 9">Belongs to the aldose epimerase family.</text>
</comment>
<dbReference type="NCBIfam" id="NF008277">
    <property type="entry name" value="PRK11055.1"/>
    <property type="match status" value="1"/>
</dbReference>
<feature type="region of interest" description="Disordered" evidence="13">
    <location>
        <begin position="373"/>
        <end position="397"/>
    </location>
</feature>
<feature type="chain" id="PRO_5004795810" description="Aldose 1-epimerase" evidence="14">
    <location>
        <begin position="20"/>
        <end position="397"/>
    </location>
</feature>
<evidence type="ECO:0000256" key="3">
    <source>
        <dbReference type="ARBA" id="ARBA00006206"/>
    </source>
</evidence>
<feature type="active site" description="Proton donor" evidence="10">
    <location>
        <position position="204"/>
    </location>
</feature>
<feature type="binding site" evidence="12">
    <location>
        <begin position="108"/>
        <end position="109"/>
    </location>
    <ligand>
        <name>beta-D-galactose</name>
        <dbReference type="ChEBI" id="CHEBI:27667"/>
    </ligand>
</feature>
<dbReference type="FunFam" id="2.70.98.10:FF:000003">
    <property type="entry name" value="Aldose 1-epimerase"/>
    <property type="match status" value="1"/>
</dbReference>
<accession>W0RPJ0</accession>
<dbReference type="AlphaFoldDB" id="W0RPJ0"/>
<dbReference type="CDD" id="cd09019">
    <property type="entry name" value="galactose_mutarotase_like"/>
    <property type="match status" value="1"/>
</dbReference>
<evidence type="ECO:0000256" key="1">
    <source>
        <dbReference type="ARBA" id="ARBA00004496"/>
    </source>
</evidence>
<dbReference type="Pfam" id="PF01263">
    <property type="entry name" value="Aldose_epim"/>
    <property type="match status" value="1"/>
</dbReference>
<keyword evidence="15" id="KW-0614">Plasmid</keyword>
<dbReference type="Proteomes" id="UP000019151">
    <property type="component" value="Plasmid 1"/>
</dbReference>
<dbReference type="GO" id="GO:0030246">
    <property type="term" value="F:carbohydrate binding"/>
    <property type="evidence" value="ECO:0007669"/>
    <property type="project" value="InterPro"/>
</dbReference>
<evidence type="ECO:0000256" key="9">
    <source>
        <dbReference type="PIRNR" id="PIRNR005096"/>
    </source>
</evidence>
<dbReference type="InterPro" id="IPR015443">
    <property type="entry name" value="Aldose_1-epimerase"/>
</dbReference>
<dbReference type="PATRIC" id="fig|861299.3.peg.4926"/>
<evidence type="ECO:0000256" key="5">
    <source>
        <dbReference type="ARBA" id="ARBA00022490"/>
    </source>
</evidence>
<geneLocation type="plasmid" evidence="15 16">
    <name>1</name>
</geneLocation>
<keyword evidence="16" id="KW-1185">Reference proteome</keyword>
<keyword evidence="7 9" id="KW-0413">Isomerase</keyword>
<evidence type="ECO:0000256" key="12">
    <source>
        <dbReference type="PIRSR" id="PIRSR005096-3"/>
    </source>
</evidence>
<dbReference type="UniPathway" id="UPA00242"/>
<gene>
    <name evidence="15" type="ORF">J421_4872</name>
</gene>
<proteinExistence type="inferred from homology"/>
<evidence type="ECO:0000256" key="11">
    <source>
        <dbReference type="PIRSR" id="PIRSR005096-2"/>
    </source>
</evidence>
<evidence type="ECO:0000313" key="16">
    <source>
        <dbReference type="Proteomes" id="UP000019151"/>
    </source>
</evidence>
<keyword evidence="8 9" id="KW-0119">Carbohydrate metabolism</keyword>
<dbReference type="EMBL" id="CP007129">
    <property type="protein sequence ID" value="AHG92407.1"/>
    <property type="molecule type" value="Genomic_DNA"/>
</dbReference>
<feature type="signal peptide" evidence="14">
    <location>
        <begin position="1"/>
        <end position="19"/>
    </location>
</feature>
<feature type="active site" description="Proton acceptor" evidence="10">
    <location>
        <position position="338"/>
    </location>
</feature>
<name>W0RPJ0_9BACT</name>
<evidence type="ECO:0000256" key="4">
    <source>
        <dbReference type="ARBA" id="ARBA00011245"/>
    </source>
</evidence>
<dbReference type="GO" id="GO:0004034">
    <property type="term" value="F:aldose 1-epimerase activity"/>
    <property type="evidence" value="ECO:0007669"/>
    <property type="project" value="UniProtKB-EC"/>
</dbReference>
<dbReference type="InterPro" id="IPR047215">
    <property type="entry name" value="Galactose_mutarotase-like"/>
</dbReference>
<comment type="subunit">
    <text evidence="4">Monomer.</text>
</comment>
<evidence type="ECO:0000256" key="8">
    <source>
        <dbReference type="ARBA" id="ARBA00023277"/>
    </source>
</evidence>
<evidence type="ECO:0000256" key="10">
    <source>
        <dbReference type="PIRSR" id="PIRSR005096-1"/>
    </source>
</evidence>
<dbReference type="Gene3D" id="2.70.98.10">
    <property type="match status" value="1"/>
</dbReference>
<dbReference type="InterPro" id="IPR014718">
    <property type="entry name" value="GH-type_carb-bd"/>
</dbReference>
<dbReference type="OrthoDB" id="9779408at2"/>
<dbReference type="RefSeq" id="WP_025413749.1">
    <property type="nucleotide sequence ID" value="NZ_CP007129.1"/>
</dbReference>
<dbReference type="GO" id="GO:0033499">
    <property type="term" value="P:galactose catabolic process via UDP-galactose, Leloir pathway"/>
    <property type="evidence" value="ECO:0007669"/>
    <property type="project" value="TreeGrafter"/>
</dbReference>
<reference evidence="15 16" key="1">
    <citation type="journal article" date="2014" name="Genome Announc.">
        <title>Genome Sequence and Methylome of Soil Bacterium Gemmatirosa kalamazoonensis KBS708T, a Member of the Rarely Cultivated Gemmatimonadetes Phylum.</title>
        <authorList>
            <person name="Debruyn J.M."/>
            <person name="Radosevich M."/>
            <person name="Wommack K.E."/>
            <person name="Polson S.W."/>
            <person name="Hauser L.J."/>
            <person name="Fawaz M.N."/>
            <person name="Korlach J."/>
            <person name="Tsai Y.C."/>
        </authorList>
    </citation>
    <scope>NUCLEOTIDE SEQUENCE [LARGE SCALE GENOMIC DNA]</scope>
    <source>
        <strain evidence="15 16">KBS708</strain>
        <plasmid evidence="16">Plasmid 1</plasmid>
    </source>
</reference>
<dbReference type="InterPro" id="IPR008183">
    <property type="entry name" value="Aldose_1/G6P_1-epimerase"/>
</dbReference>
<evidence type="ECO:0000313" key="15">
    <source>
        <dbReference type="EMBL" id="AHG92407.1"/>
    </source>
</evidence>
<protein>
    <recommendedName>
        <fullName evidence="9">Aldose 1-epimerase</fullName>
        <ecNumber evidence="9">5.1.3.3</ecNumber>
    </recommendedName>
</protein>
<keyword evidence="5" id="KW-0963">Cytoplasm</keyword>
<dbReference type="KEGG" id="gba:J421_4872"/>